<evidence type="ECO:0000256" key="6">
    <source>
        <dbReference type="ARBA" id="ARBA00022840"/>
    </source>
</evidence>
<evidence type="ECO:0000256" key="9">
    <source>
        <dbReference type="ARBA" id="ARBA00044296"/>
    </source>
</evidence>
<evidence type="ECO:0000256" key="5">
    <source>
        <dbReference type="ARBA" id="ARBA00022786"/>
    </source>
</evidence>
<dbReference type="SUPFAM" id="SSF54495">
    <property type="entry name" value="UBC-like"/>
    <property type="match status" value="1"/>
</dbReference>
<organism evidence="13 14">
    <name type="scientific">Blepharisma stoltei</name>
    <dbReference type="NCBI Taxonomy" id="1481888"/>
    <lineage>
        <taxon>Eukaryota</taxon>
        <taxon>Sar</taxon>
        <taxon>Alveolata</taxon>
        <taxon>Ciliophora</taxon>
        <taxon>Postciliodesmatophora</taxon>
        <taxon>Heterotrichea</taxon>
        <taxon>Heterotrichida</taxon>
        <taxon>Blepharismidae</taxon>
        <taxon>Blepharisma</taxon>
    </lineage>
</organism>
<comment type="subcellular location">
    <subcellularLocation>
        <location evidence="1">Nucleus</location>
    </subcellularLocation>
</comment>
<evidence type="ECO:0000256" key="10">
    <source>
        <dbReference type="PROSITE-ProRule" id="PRU10133"/>
    </source>
</evidence>
<dbReference type="InterPro" id="IPR023313">
    <property type="entry name" value="UBQ-conjugating_AS"/>
</dbReference>
<dbReference type="PROSITE" id="PS50127">
    <property type="entry name" value="UBC_2"/>
    <property type="match status" value="1"/>
</dbReference>
<keyword evidence="3" id="KW-0808">Transferase</keyword>
<evidence type="ECO:0000256" key="2">
    <source>
        <dbReference type="ARBA" id="ARBA00004718"/>
    </source>
</evidence>
<feature type="domain" description="UBC core" evidence="12">
    <location>
        <begin position="19"/>
        <end position="172"/>
    </location>
</feature>
<dbReference type="GO" id="GO:0005524">
    <property type="term" value="F:ATP binding"/>
    <property type="evidence" value="ECO:0007669"/>
    <property type="project" value="UniProtKB-UniRule"/>
</dbReference>
<dbReference type="InterPro" id="IPR050113">
    <property type="entry name" value="Ub_conjugating_enzyme"/>
</dbReference>
<proteinExistence type="inferred from homology"/>
<evidence type="ECO:0000256" key="11">
    <source>
        <dbReference type="RuleBase" id="RU362109"/>
    </source>
</evidence>
<feature type="active site" description="Glycyl thioester intermediate" evidence="10">
    <location>
        <position position="108"/>
    </location>
</feature>
<keyword evidence="14" id="KW-1185">Reference proteome</keyword>
<name>A0AAU9J6Q6_9CILI</name>
<sequence length="174" mass="20160">MIKLIENQPKLIMVSRNSIVIGRLQEERKLWRRDHPHGFYAKPTVNSEGAPNLMKWECGIPGKKNTPWEGGVFKLLMDFSDEYPAKPPKCKFEPVLFHPNIYPSGTVCLSILNEDEDWRPSITIKQILIGIQDLLNNPNPQSPAQAEPYNLYMRDREEYDKRIRRQAAEMTGPK</sequence>
<reference evidence="13" key="1">
    <citation type="submission" date="2021-09" db="EMBL/GenBank/DDBJ databases">
        <authorList>
            <consortium name="AG Swart"/>
            <person name="Singh M."/>
            <person name="Singh A."/>
            <person name="Seah K."/>
            <person name="Emmerich C."/>
        </authorList>
    </citation>
    <scope>NUCLEOTIDE SEQUENCE</scope>
    <source>
        <strain evidence="13">ATCC30299</strain>
    </source>
</reference>
<dbReference type="Proteomes" id="UP001162131">
    <property type="component" value="Unassembled WGS sequence"/>
</dbReference>
<dbReference type="GO" id="GO:0005694">
    <property type="term" value="C:chromosome"/>
    <property type="evidence" value="ECO:0007669"/>
    <property type="project" value="UniProtKB-ARBA"/>
</dbReference>
<accession>A0AAU9J6Q6</accession>
<dbReference type="CDD" id="cd23798">
    <property type="entry name" value="UBCc_UBE2I"/>
    <property type="match status" value="1"/>
</dbReference>
<dbReference type="FunFam" id="3.10.110.10:FF:000035">
    <property type="entry name" value="SUMO-conjugating enzyme ubc9"/>
    <property type="match status" value="1"/>
</dbReference>
<dbReference type="GO" id="GO:0005634">
    <property type="term" value="C:nucleus"/>
    <property type="evidence" value="ECO:0007669"/>
    <property type="project" value="UniProtKB-SubCell"/>
</dbReference>
<keyword evidence="5 11" id="KW-0833">Ubl conjugation pathway</keyword>
<evidence type="ECO:0000256" key="7">
    <source>
        <dbReference type="ARBA" id="ARBA00023242"/>
    </source>
</evidence>
<evidence type="ECO:0000256" key="8">
    <source>
        <dbReference type="ARBA" id="ARBA00039165"/>
    </source>
</evidence>
<dbReference type="PANTHER" id="PTHR24067">
    <property type="entry name" value="UBIQUITIN-CONJUGATING ENZYME E2"/>
    <property type="match status" value="1"/>
</dbReference>
<dbReference type="EMBL" id="CAJZBQ010000028">
    <property type="protein sequence ID" value="CAG9321639.1"/>
    <property type="molecule type" value="Genomic_DNA"/>
</dbReference>
<comment type="pathway">
    <text evidence="2">Protein modification; protein sumoylation.</text>
</comment>
<dbReference type="PROSITE" id="PS00183">
    <property type="entry name" value="UBC_1"/>
    <property type="match status" value="1"/>
</dbReference>
<evidence type="ECO:0000256" key="1">
    <source>
        <dbReference type="ARBA" id="ARBA00004123"/>
    </source>
</evidence>
<evidence type="ECO:0000256" key="3">
    <source>
        <dbReference type="ARBA" id="ARBA00022679"/>
    </source>
</evidence>
<dbReference type="InterPro" id="IPR016135">
    <property type="entry name" value="UBQ-conjugating_enzyme/RWD"/>
</dbReference>
<evidence type="ECO:0000313" key="13">
    <source>
        <dbReference type="EMBL" id="CAG9321639.1"/>
    </source>
</evidence>
<gene>
    <name evidence="13" type="ORF">BSTOLATCC_MIC28915</name>
</gene>
<keyword evidence="7" id="KW-0539">Nucleus</keyword>
<dbReference type="InterPro" id="IPR000608">
    <property type="entry name" value="UBC"/>
</dbReference>
<dbReference type="SMART" id="SM00212">
    <property type="entry name" value="UBCc"/>
    <property type="match status" value="1"/>
</dbReference>
<comment type="caution">
    <text evidence="13">The sequence shown here is derived from an EMBL/GenBank/DDBJ whole genome shotgun (WGS) entry which is preliminary data.</text>
</comment>
<protein>
    <recommendedName>
        <fullName evidence="8">SUMO-conjugating enzyme UBC9</fullName>
    </recommendedName>
    <alternativeName>
        <fullName evidence="9">Ubiquitin carrier protein 9</fullName>
    </alternativeName>
</protein>
<comment type="similarity">
    <text evidence="11">Belongs to the ubiquitin-conjugating enzyme family.</text>
</comment>
<dbReference type="AlphaFoldDB" id="A0AAU9J6Q6"/>
<evidence type="ECO:0000259" key="12">
    <source>
        <dbReference type="PROSITE" id="PS50127"/>
    </source>
</evidence>
<dbReference type="Gene3D" id="3.10.110.10">
    <property type="entry name" value="Ubiquitin Conjugating Enzyme"/>
    <property type="match status" value="1"/>
</dbReference>
<keyword evidence="4 11" id="KW-0547">Nucleotide-binding</keyword>
<evidence type="ECO:0000256" key="4">
    <source>
        <dbReference type="ARBA" id="ARBA00022741"/>
    </source>
</evidence>
<dbReference type="Pfam" id="PF00179">
    <property type="entry name" value="UQ_con"/>
    <property type="match status" value="1"/>
</dbReference>
<dbReference type="GO" id="GO:0019787">
    <property type="term" value="F:ubiquitin-like protein transferase activity"/>
    <property type="evidence" value="ECO:0007669"/>
    <property type="project" value="UniProtKB-ARBA"/>
</dbReference>
<keyword evidence="6 11" id="KW-0067">ATP-binding</keyword>
<evidence type="ECO:0000313" key="14">
    <source>
        <dbReference type="Proteomes" id="UP001162131"/>
    </source>
</evidence>